<accession>A0A915JGG0</accession>
<dbReference type="AlphaFoldDB" id="A0A915JGG0"/>
<name>A0A915JGG0_ROMCU</name>
<evidence type="ECO:0000313" key="1">
    <source>
        <dbReference type="Proteomes" id="UP000887565"/>
    </source>
</evidence>
<evidence type="ECO:0000313" key="2">
    <source>
        <dbReference type="WBParaSite" id="nRc.2.0.1.t24697-RA"/>
    </source>
</evidence>
<proteinExistence type="predicted"/>
<protein>
    <submittedName>
        <fullName evidence="2">Uncharacterized protein</fullName>
    </submittedName>
</protein>
<organism evidence="1 2">
    <name type="scientific">Romanomermis culicivorax</name>
    <name type="common">Nematode worm</name>
    <dbReference type="NCBI Taxonomy" id="13658"/>
    <lineage>
        <taxon>Eukaryota</taxon>
        <taxon>Metazoa</taxon>
        <taxon>Ecdysozoa</taxon>
        <taxon>Nematoda</taxon>
        <taxon>Enoplea</taxon>
        <taxon>Dorylaimia</taxon>
        <taxon>Mermithida</taxon>
        <taxon>Mermithoidea</taxon>
        <taxon>Mermithidae</taxon>
        <taxon>Romanomermis</taxon>
    </lineage>
</organism>
<reference evidence="2" key="1">
    <citation type="submission" date="2022-11" db="UniProtKB">
        <authorList>
            <consortium name="WormBaseParasite"/>
        </authorList>
    </citation>
    <scope>IDENTIFICATION</scope>
</reference>
<dbReference type="WBParaSite" id="nRc.2.0.1.t24697-RA">
    <property type="protein sequence ID" value="nRc.2.0.1.t24697-RA"/>
    <property type="gene ID" value="nRc.2.0.1.g24697"/>
</dbReference>
<sequence length="154" mass="17289">MIPNIVVIFERCALQSRGLVRSKRKWTEYKVVRKSWWETKGCKVVEALCTTNVQHIVKTVQPDLCTVLGADIQQMPAPKPAILVQPPENSPPQDVQQTLPLVGVSAPQPSQAVILTPPLLPPRAPYEKQQLQNVVIDIPIRREMSPQQQPPAYM</sequence>
<dbReference type="Proteomes" id="UP000887565">
    <property type="component" value="Unplaced"/>
</dbReference>
<keyword evidence="1" id="KW-1185">Reference proteome</keyword>